<feature type="transmembrane region" description="Helical" evidence="1">
    <location>
        <begin position="154"/>
        <end position="179"/>
    </location>
</feature>
<feature type="transmembrane region" description="Helical" evidence="1">
    <location>
        <begin position="104"/>
        <end position="134"/>
    </location>
</feature>
<dbReference type="InterPro" id="IPR003675">
    <property type="entry name" value="Rce1/LyrA-like_dom"/>
</dbReference>
<keyword evidence="3" id="KW-0482">Metalloprotease</keyword>
<keyword evidence="1" id="KW-0472">Membrane</keyword>
<feature type="transmembrane region" description="Helical" evidence="1">
    <location>
        <begin position="32"/>
        <end position="51"/>
    </location>
</feature>
<dbReference type="EMBL" id="BAAAJK010000007">
    <property type="protein sequence ID" value="GAA1388040.1"/>
    <property type="molecule type" value="Genomic_DNA"/>
</dbReference>
<organism evidence="3 4">
    <name type="scientific">Pseudonocardia kongjuensis</name>
    <dbReference type="NCBI Taxonomy" id="102227"/>
    <lineage>
        <taxon>Bacteria</taxon>
        <taxon>Bacillati</taxon>
        <taxon>Actinomycetota</taxon>
        <taxon>Actinomycetes</taxon>
        <taxon>Pseudonocardiales</taxon>
        <taxon>Pseudonocardiaceae</taxon>
        <taxon>Pseudonocardia</taxon>
    </lineage>
</organism>
<keyword evidence="1" id="KW-0812">Transmembrane</keyword>
<keyword evidence="3" id="KW-0378">Hydrolase</keyword>
<dbReference type="GO" id="GO:0008237">
    <property type="term" value="F:metallopeptidase activity"/>
    <property type="evidence" value="ECO:0007669"/>
    <property type="project" value="UniProtKB-KW"/>
</dbReference>
<dbReference type="RefSeq" id="WP_344021666.1">
    <property type="nucleotide sequence ID" value="NZ_BAAAJK010000007.1"/>
</dbReference>
<dbReference type="PANTHER" id="PTHR35797">
    <property type="entry name" value="PROTEASE-RELATED"/>
    <property type="match status" value="1"/>
</dbReference>
<dbReference type="InterPro" id="IPR042150">
    <property type="entry name" value="MmRce1-like"/>
</dbReference>
<protein>
    <submittedName>
        <fullName evidence="3">CPBP family intramembrane metalloprotease</fullName>
    </submittedName>
</protein>
<dbReference type="PANTHER" id="PTHR35797:SF1">
    <property type="entry name" value="PROTEASE"/>
    <property type="match status" value="1"/>
</dbReference>
<accession>A0ABN1XR59</accession>
<feature type="transmembrane region" description="Helical" evidence="1">
    <location>
        <begin position="264"/>
        <end position="284"/>
    </location>
</feature>
<reference evidence="3 4" key="1">
    <citation type="journal article" date="2019" name="Int. J. Syst. Evol. Microbiol.">
        <title>The Global Catalogue of Microorganisms (GCM) 10K type strain sequencing project: providing services to taxonomists for standard genome sequencing and annotation.</title>
        <authorList>
            <consortium name="The Broad Institute Genomics Platform"/>
            <consortium name="The Broad Institute Genome Sequencing Center for Infectious Disease"/>
            <person name="Wu L."/>
            <person name="Ma J."/>
        </authorList>
    </citation>
    <scope>NUCLEOTIDE SEQUENCE [LARGE SCALE GENOMIC DNA]</scope>
    <source>
        <strain evidence="3 4">JCM 11896</strain>
    </source>
</reference>
<proteinExistence type="predicted"/>
<dbReference type="Pfam" id="PF02517">
    <property type="entry name" value="Rce1-like"/>
    <property type="match status" value="1"/>
</dbReference>
<name>A0ABN1XR59_9PSEU</name>
<gene>
    <name evidence="3" type="ORF">GCM10009613_24820</name>
</gene>
<dbReference type="Proteomes" id="UP001501414">
    <property type="component" value="Unassembled WGS sequence"/>
</dbReference>
<evidence type="ECO:0000256" key="1">
    <source>
        <dbReference type="SAM" id="Phobius"/>
    </source>
</evidence>
<evidence type="ECO:0000313" key="3">
    <source>
        <dbReference type="EMBL" id="GAA1388040.1"/>
    </source>
</evidence>
<feature type="domain" description="CAAX prenyl protease 2/Lysostaphin resistance protein A-like" evidence="2">
    <location>
        <begin position="170"/>
        <end position="271"/>
    </location>
</feature>
<feature type="transmembrane region" description="Helical" evidence="1">
    <location>
        <begin position="191"/>
        <end position="212"/>
    </location>
</feature>
<keyword evidence="4" id="KW-1185">Reference proteome</keyword>
<feature type="transmembrane region" description="Helical" evidence="1">
    <location>
        <begin position="232"/>
        <end position="252"/>
    </location>
</feature>
<comment type="caution">
    <text evidence="3">The sequence shown here is derived from an EMBL/GenBank/DDBJ whole genome shotgun (WGS) entry which is preliminary data.</text>
</comment>
<sequence length="329" mass="33949">MTTTSAGGANPATAPSATGAAGRAAGIDLRSILVFLVVAFGLAWLVTLPLWLGDGLAEPSFTLVAAVMMTTPAIAALVVVFLVERPAHRWRALGLWPLRPFGRLFGYIAAGIAVAMALVLVALPVGALLGVYPADFTGFSAFRETLAAQVGPDLVPGSVGVIVATQLAMVPVAAVLGVLPALGEEIGWRGWLLPKLMPLGAVPAILVSGVVWGTWHAPVLLLGYNYPDAPGWLGVLSMVGMCTVVGAVFGWLRLRSGSVWPAALAHSAFNATAGSFLLFAMAGVPVDTTQATVLGWSGWIVPLVVVVLLVATGRFAPVTERSEDRALSS</sequence>
<feature type="transmembrane region" description="Helical" evidence="1">
    <location>
        <begin position="63"/>
        <end position="83"/>
    </location>
</feature>
<keyword evidence="3" id="KW-0645">Protease</keyword>
<keyword evidence="1" id="KW-1133">Transmembrane helix</keyword>
<evidence type="ECO:0000313" key="4">
    <source>
        <dbReference type="Proteomes" id="UP001501414"/>
    </source>
</evidence>
<evidence type="ECO:0000259" key="2">
    <source>
        <dbReference type="Pfam" id="PF02517"/>
    </source>
</evidence>
<feature type="transmembrane region" description="Helical" evidence="1">
    <location>
        <begin position="296"/>
        <end position="316"/>
    </location>
</feature>